<evidence type="ECO:0000256" key="1">
    <source>
        <dbReference type="ARBA" id="ARBA00005446"/>
    </source>
</evidence>
<accession>A0ABD3W592</accession>
<protein>
    <recommendedName>
        <fullName evidence="3">DNA 3'-5' helicase</fullName>
        <ecNumber evidence="3">5.6.2.4</ecNumber>
    </recommendedName>
</protein>
<proteinExistence type="inferred from homology"/>
<evidence type="ECO:0000256" key="2">
    <source>
        <dbReference type="ARBA" id="ARBA00034617"/>
    </source>
</evidence>
<dbReference type="Gene3D" id="3.40.50.300">
    <property type="entry name" value="P-loop containing nucleotide triphosphate hydrolases"/>
    <property type="match status" value="1"/>
</dbReference>
<comment type="catalytic activity">
    <reaction evidence="2">
        <text>Couples ATP hydrolysis with the unwinding of duplex DNA by translocating in the 3'-5' direction.</text>
        <dbReference type="EC" id="5.6.2.4"/>
    </reaction>
</comment>
<feature type="domain" description="Helicase C-terminal" evidence="4">
    <location>
        <begin position="1"/>
        <end position="109"/>
    </location>
</feature>
<dbReference type="Pfam" id="PF00271">
    <property type="entry name" value="Helicase_C"/>
    <property type="match status" value="1"/>
</dbReference>
<dbReference type="PANTHER" id="PTHR13710:SF157">
    <property type="entry name" value="DNA HELICASE"/>
    <property type="match status" value="1"/>
</dbReference>
<evidence type="ECO:0000313" key="5">
    <source>
        <dbReference type="EMBL" id="KAL3869044.1"/>
    </source>
</evidence>
<comment type="similarity">
    <text evidence="1">Belongs to the helicase family. RecQ subfamily.</text>
</comment>
<evidence type="ECO:0000313" key="7">
    <source>
        <dbReference type="Proteomes" id="UP001634394"/>
    </source>
</evidence>
<organism evidence="5 7">
    <name type="scientific">Sinanodonta woodiana</name>
    <name type="common">Chinese pond mussel</name>
    <name type="synonym">Anodonta woodiana</name>
    <dbReference type="NCBI Taxonomy" id="1069815"/>
    <lineage>
        <taxon>Eukaryota</taxon>
        <taxon>Metazoa</taxon>
        <taxon>Spiralia</taxon>
        <taxon>Lophotrochozoa</taxon>
        <taxon>Mollusca</taxon>
        <taxon>Bivalvia</taxon>
        <taxon>Autobranchia</taxon>
        <taxon>Heteroconchia</taxon>
        <taxon>Palaeoheterodonta</taxon>
        <taxon>Unionida</taxon>
        <taxon>Unionoidea</taxon>
        <taxon>Unionidae</taxon>
        <taxon>Unioninae</taxon>
        <taxon>Sinanodonta</taxon>
    </lineage>
</organism>
<dbReference type="PROSITE" id="PS51194">
    <property type="entry name" value="HELICASE_CTER"/>
    <property type="match status" value="1"/>
</dbReference>
<name>A0ABD3W592_SINWO</name>
<dbReference type="EC" id="5.6.2.4" evidence="3"/>
<gene>
    <name evidence="5" type="ORF">ACJMK2_041771</name>
    <name evidence="6" type="ORF">ACJMK2_041786</name>
</gene>
<comment type="caution">
    <text evidence="5">The sequence shown here is derived from an EMBL/GenBank/DDBJ whole genome shotgun (WGS) entry which is preliminary data.</text>
</comment>
<dbReference type="AlphaFoldDB" id="A0ABD3W592"/>
<evidence type="ECO:0000256" key="3">
    <source>
        <dbReference type="ARBA" id="ARBA00034808"/>
    </source>
</evidence>
<dbReference type="EMBL" id="JBJQND010000008">
    <property type="protein sequence ID" value="KAL3869044.1"/>
    <property type="molecule type" value="Genomic_DNA"/>
</dbReference>
<dbReference type="InterPro" id="IPR027417">
    <property type="entry name" value="P-loop_NTPase"/>
</dbReference>
<dbReference type="GO" id="GO:0043138">
    <property type="term" value="F:3'-5' DNA helicase activity"/>
    <property type="evidence" value="ECO:0007669"/>
    <property type="project" value="UniProtKB-EC"/>
</dbReference>
<dbReference type="InterPro" id="IPR001650">
    <property type="entry name" value="Helicase_C-like"/>
</dbReference>
<reference evidence="5 7" key="1">
    <citation type="submission" date="2024-11" db="EMBL/GenBank/DDBJ databases">
        <title>Chromosome-level genome assembly of the freshwater bivalve Anodonta woodiana.</title>
        <authorList>
            <person name="Chen X."/>
        </authorList>
    </citation>
    <scope>NUCLEOTIDE SEQUENCE [LARGE SCALE GENOMIC DNA]</scope>
    <source>
        <strain evidence="5">MN2024</strain>
        <tissue evidence="5">Gills</tissue>
    </source>
</reference>
<evidence type="ECO:0000313" key="6">
    <source>
        <dbReference type="EMBL" id="KAL3869059.1"/>
    </source>
</evidence>
<sequence>MFHISTHQLSKERILDNFRWKDGSIRCIVATVALGMEMDMREVDLVIHFGCPKSVLVYWQKRRRCARDDIATIVTNVEKKCIRKQILQHLSIEHVDANEPVPVCKGCEDVLCQCSLCKCCCVCIDCPCFECTNFTVRNFLSCKLVFYVTGYEDSEYVFN</sequence>
<dbReference type="PANTHER" id="PTHR13710">
    <property type="entry name" value="DNA HELICASE RECQ FAMILY MEMBER"/>
    <property type="match status" value="1"/>
</dbReference>
<dbReference type="EMBL" id="JBJQND010000008">
    <property type="protein sequence ID" value="KAL3869059.1"/>
    <property type="molecule type" value="Genomic_DNA"/>
</dbReference>
<keyword evidence="7" id="KW-1185">Reference proteome</keyword>
<dbReference type="SUPFAM" id="SSF52540">
    <property type="entry name" value="P-loop containing nucleoside triphosphate hydrolases"/>
    <property type="match status" value="1"/>
</dbReference>
<dbReference type="Proteomes" id="UP001634394">
    <property type="component" value="Unassembled WGS sequence"/>
</dbReference>
<evidence type="ECO:0000259" key="4">
    <source>
        <dbReference type="PROSITE" id="PS51194"/>
    </source>
</evidence>